<name>A0A433VUJ1_9CYAN</name>
<organism evidence="2 3">
    <name type="scientific">Dulcicalothrix desertica PCC 7102</name>
    <dbReference type="NCBI Taxonomy" id="232991"/>
    <lineage>
        <taxon>Bacteria</taxon>
        <taxon>Bacillati</taxon>
        <taxon>Cyanobacteriota</taxon>
        <taxon>Cyanophyceae</taxon>
        <taxon>Nostocales</taxon>
        <taxon>Calotrichaceae</taxon>
        <taxon>Dulcicalothrix</taxon>
    </lineage>
</organism>
<dbReference type="GO" id="GO:0005737">
    <property type="term" value="C:cytoplasm"/>
    <property type="evidence" value="ECO:0007669"/>
    <property type="project" value="TreeGrafter"/>
</dbReference>
<evidence type="ECO:0000313" key="3">
    <source>
        <dbReference type="Proteomes" id="UP000271624"/>
    </source>
</evidence>
<protein>
    <submittedName>
        <fullName evidence="2">NAD(P)-dependent oxidoreductase</fullName>
    </submittedName>
</protein>
<evidence type="ECO:0000313" key="2">
    <source>
        <dbReference type="EMBL" id="RUT09662.1"/>
    </source>
</evidence>
<gene>
    <name evidence="2" type="ORF">DSM106972_001570</name>
</gene>
<keyword evidence="3" id="KW-1185">Reference proteome</keyword>
<dbReference type="EMBL" id="RSCL01000001">
    <property type="protein sequence ID" value="RUT09662.1"/>
    <property type="molecule type" value="Genomic_DNA"/>
</dbReference>
<dbReference type="PANTHER" id="PTHR48079">
    <property type="entry name" value="PROTEIN YEEZ"/>
    <property type="match status" value="1"/>
</dbReference>
<dbReference type="Proteomes" id="UP000271624">
    <property type="component" value="Unassembled WGS sequence"/>
</dbReference>
<dbReference type="Pfam" id="PF01370">
    <property type="entry name" value="Epimerase"/>
    <property type="match status" value="1"/>
</dbReference>
<dbReference type="PANTHER" id="PTHR48079:SF6">
    <property type="entry name" value="NAD(P)-BINDING DOMAIN-CONTAINING PROTEIN-RELATED"/>
    <property type="match status" value="1"/>
</dbReference>
<dbReference type="GO" id="GO:0004029">
    <property type="term" value="F:aldehyde dehydrogenase (NAD+) activity"/>
    <property type="evidence" value="ECO:0007669"/>
    <property type="project" value="TreeGrafter"/>
</dbReference>
<accession>A0A433VUJ1</accession>
<comment type="caution">
    <text evidence="2">The sequence shown here is derived from an EMBL/GenBank/DDBJ whole genome shotgun (WGS) entry which is preliminary data.</text>
</comment>
<dbReference type="CDD" id="cd05266">
    <property type="entry name" value="SDR_a4"/>
    <property type="match status" value="1"/>
</dbReference>
<dbReference type="RefSeq" id="WP_127077931.1">
    <property type="nucleotide sequence ID" value="NZ_RSCL01000001.1"/>
</dbReference>
<dbReference type="InterPro" id="IPR036291">
    <property type="entry name" value="NAD(P)-bd_dom_sf"/>
</dbReference>
<feature type="domain" description="NAD-dependent epimerase/dehydratase" evidence="1">
    <location>
        <begin position="7"/>
        <end position="204"/>
    </location>
</feature>
<evidence type="ECO:0000259" key="1">
    <source>
        <dbReference type="Pfam" id="PF01370"/>
    </source>
</evidence>
<dbReference type="SUPFAM" id="SSF51735">
    <property type="entry name" value="NAD(P)-binding Rossmann-fold domains"/>
    <property type="match status" value="1"/>
</dbReference>
<reference evidence="2" key="2">
    <citation type="journal article" date="2019" name="Genome Biol. Evol.">
        <title>Day and night: Metabolic profiles and evolutionary relationships of six axenic non-marine cyanobacteria.</title>
        <authorList>
            <person name="Will S.E."/>
            <person name="Henke P."/>
            <person name="Boedeker C."/>
            <person name="Huang S."/>
            <person name="Brinkmann H."/>
            <person name="Rohde M."/>
            <person name="Jarek M."/>
            <person name="Friedl T."/>
            <person name="Seufert S."/>
            <person name="Schumacher M."/>
            <person name="Overmann J."/>
            <person name="Neumann-Schaal M."/>
            <person name="Petersen J."/>
        </authorList>
    </citation>
    <scope>NUCLEOTIDE SEQUENCE [LARGE SCALE GENOMIC DNA]</scope>
    <source>
        <strain evidence="2">PCC 7102</strain>
    </source>
</reference>
<sequence length="273" mass="30372">MNVAIIGCGYVGTAVAKCWQQKMTLVVTATTTTLARVSELQTFAQKVFVLQGNDREELEKVVHGQDCVLLSVAPRRGNSYQDTYLQTAETVAQVLKKASVKQLIYTSTCSVYGNQNGNLVDETTPLAPTSESQQVLCDTEQVLLTELKDKLHVCIFRLGGIYGPGRELVKIYSRVAGQTRPGDGSEPSNWIHLDDIVGAIEFARHYHLQGIYNLVDDANLLNREVIDRVCETHNLPKVTWDTSQPSNKNYLAKISNQKIKATGYKLIHPEMIF</sequence>
<dbReference type="InterPro" id="IPR051783">
    <property type="entry name" value="NAD(P)-dependent_oxidoreduct"/>
</dbReference>
<dbReference type="AlphaFoldDB" id="A0A433VUJ1"/>
<proteinExistence type="predicted"/>
<dbReference type="InterPro" id="IPR001509">
    <property type="entry name" value="Epimerase_deHydtase"/>
</dbReference>
<dbReference type="OrthoDB" id="9808276at2"/>
<dbReference type="Gene3D" id="3.40.50.720">
    <property type="entry name" value="NAD(P)-binding Rossmann-like Domain"/>
    <property type="match status" value="1"/>
</dbReference>
<reference evidence="2" key="1">
    <citation type="submission" date="2018-12" db="EMBL/GenBank/DDBJ databases">
        <authorList>
            <person name="Will S."/>
            <person name="Neumann-Schaal M."/>
            <person name="Henke P."/>
        </authorList>
    </citation>
    <scope>NUCLEOTIDE SEQUENCE</scope>
    <source>
        <strain evidence="2">PCC 7102</strain>
    </source>
</reference>